<dbReference type="GeneID" id="58896138"/>
<evidence type="ECO:0000256" key="3">
    <source>
        <dbReference type="ARBA" id="ARBA00022723"/>
    </source>
</evidence>
<feature type="domain" description="Cytochrome c" evidence="8">
    <location>
        <begin position="61"/>
        <end position="140"/>
    </location>
</feature>
<evidence type="ECO:0000313" key="9">
    <source>
        <dbReference type="EMBL" id="STO55743.1"/>
    </source>
</evidence>
<organism evidence="9 10">
    <name type="scientific">Grimontia hollisae</name>
    <name type="common">Vibrio hollisae</name>
    <dbReference type="NCBI Taxonomy" id="673"/>
    <lineage>
        <taxon>Bacteria</taxon>
        <taxon>Pseudomonadati</taxon>
        <taxon>Pseudomonadota</taxon>
        <taxon>Gammaproteobacteria</taxon>
        <taxon>Vibrionales</taxon>
        <taxon>Vibrionaceae</taxon>
        <taxon>Grimontia</taxon>
    </lineage>
</organism>
<accession>A0A377HI97</accession>
<keyword evidence="3 6" id="KW-0479">Metal-binding</keyword>
<dbReference type="Proteomes" id="UP000254512">
    <property type="component" value="Unassembled WGS sequence"/>
</dbReference>
<reference evidence="9 10" key="1">
    <citation type="submission" date="2018-06" db="EMBL/GenBank/DDBJ databases">
        <authorList>
            <consortium name="Pathogen Informatics"/>
            <person name="Doyle S."/>
        </authorList>
    </citation>
    <scope>NUCLEOTIDE SEQUENCE [LARGE SCALE GENOMIC DNA]</scope>
    <source>
        <strain evidence="9 10">NCTC11645</strain>
    </source>
</reference>
<name>A0A377HI97_GRIHO</name>
<evidence type="ECO:0000256" key="2">
    <source>
        <dbReference type="ARBA" id="ARBA00022617"/>
    </source>
</evidence>
<dbReference type="STRING" id="673.AL542_09410"/>
<dbReference type="Gene3D" id="1.10.760.10">
    <property type="entry name" value="Cytochrome c-like domain"/>
    <property type="match status" value="1"/>
</dbReference>
<sequence>MSAKGIFLRRLAVSAVTAFSLMGTAHAADMSEEAIAERIAPVGSVYLEGEAPVETAAAAPSGPRTGDTIYNTFCMACHATGAAGAPKVGDAAAWEPRLAQGRDTLNKHAIEGFNGMPARGTCMDCSDEEIIAAVDHLLSL</sequence>
<dbReference type="EMBL" id="UGHD01000002">
    <property type="protein sequence ID" value="STO55743.1"/>
    <property type="molecule type" value="Genomic_DNA"/>
</dbReference>
<dbReference type="RefSeq" id="WP_005501782.1">
    <property type="nucleotide sequence ID" value="NZ_CABMOB010000001.1"/>
</dbReference>
<dbReference type="InterPro" id="IPR002323">
    <property type="entry name" value="Cyt_CIE"/>
</dbReference>
<dbReference type="Pfam" id="PF13442">
    <property type="entry name" value="Cytochrome_CBB3"/>
    <property type="match status" value="1"/>
</dbReference>
<dbReference type="InterPro" id="IPR009056">
    <property type="entry name" value="Cyt_c-like_dom"/>
</dbReference>
<feature type="signal peptide" evidence="7">
    <location>
        <begin position="1"/>
        <end position="27"/>
    </location>
</feature>
<keyword evidence="4" id="KW-0249">Electron transport</keyword>
<dbReference type="PANTHER" id="PTHR40942:SF4">
    <property type="entry name" value="CYTOCHROME C5"/>
    <property type="match status" value="1"/>
</dbReference>
<dbReference type="AlphaFoldDB" id="A0A377HI97"/>
<keyword evidence="2 6" id="KW-0349">Heme</keyword>
<protein>
    <submittedName>
        <fullName evidence="9">Cytochrome c5</fullName>
    </submittedName>
</protein>
<evidence type="ECO:0000313" key="10">
    <source>
        <dbReference type="Proteomes" id="UP000254512"/>
    </source>
</evidence>
<keyword evidence="1" id="KW-0813">Transport</keyword>
<gene>
    <name evidence="9" type="ORF">NCTC11645_00040</name>
</gene>
<keyword evidence="5 6" id="KW-0408">Iron</keyword>
<proteinExistence type="predicted"/>
<dbReference type="SUPFAM" id="SSF46626">
    <property type="entry name" value="Cytochrome c"/>
    <property type="match status" value="1"/>
</dbReference>
<dbReference type="GO" id="GO:0005506">
    <property type="term" value="F:iron ion binding"/>
    <property type="evidence" value="ECO:0007669"/>
    <property type="project" value="InterPro"/>
</dbReference>
<evidence type="ECO:0000259" key="8">
    <source>
        <dbReference type="PROSITE" id="PS51007"/>
    </source>
</evidence>
<dbReference type="InterPro" id="IPR036909">
    <property type="entry name" value="Cyt_c-like_dom_sf"/>
</dbReference>
<evidence type="ECO:0000256" key="1">
    <source>
        <dbReference type="ARBA" id="ARBA00022448"/>
    </source>
</evidence>
<dbReference type="GO" id="GO:0009055">
    <property type="term" value="F:electron transfer activity"/>
    <property type="evidence" value="ECO:0007669"/>
    <property type="project" value="InterPro"/>
</dbReference>
<dbReference type="GO" id="GO:0020037">
    <property type="term" value="F:heme binding"/>
    <property type="evidence" value="ECO:0007669"/>
    <property type="project" value="InterPro"/>
</dbReference>
<keyword evidence="7" id="KW-0732">Signal</keyword>
<feature type="chain" id="PRO_5016862694" evidence="7">
    <location>
        <begin position="28"/>
        <end position="140"/>
    </location>
</feature>
<dbReference type="PROSITE" id="PS51007">
    <property type="entry name" value="CYTC"/>
    <property type="match status" value="1"/>
</dbReference>
<evidence type="ECO:0000256" key="5">
    <source>
        <dbReference type="ARBA" id="ARBA00023004"/>
    </source>
</evidence>
<dbReference type="KEGG" id="gho:AL542_09410"/>
<evidence type="ECO:0000256" key="4">
    <source>
        <dbReference type="ARBA" id="ARBA00022982"/>
    </source>
</evidence>
<dbReference type="PANTHER" id="PTHR40942">
    <property type="match status" value="1"/>
</dbReference>
<dbReference type="PRINTS" id="PR00607">
    <property type="entry name" value="CYTCHROMECIE"/>
</dbReference>
<evidence type="ECO:0000256" key="6">
    <source>
        <dbReference type="PROSITE-ProRule" id="PRU00433"/>
    </source>
</evidence>
<evidence type="ECO:0000256" key="7">
    <source>
        <dbReference type="SAM" id="SignalP"/>
    </source>
</evidence>